<keyword evidence="2" id="KW-0436">Ligase</keyword>
<feature type="domain" description="Hen1 N-terminal" evidence="1">
    <location>
        <begin position="1"/>
        <end position="69"/>
    </location>
</feature>
<dbReference type="Gene3D" id="3.30.1610.20">
    <property type="entry name" value="Hen1, N-terminal domain"/>
    <property type="match status" value="1"/>
</dbReference>
<protein>
    <submittedName>
        <fullName evidence="2">RNA repair, ligase-Pnkp-associating, region of Hen1</fullName>
    </submittedName>
</protein>
<dbReference type="EMBL" id="FNCN01000014">
    <property type="protein sequence ID" value="SDH32566.1"/>
    <property type="molecule type" value="Genomic_DNA"/>
</dbReference>
<dbReference type="InterPro" id="IPR024740">
    <property type="entry name" value="Hen1_N"/>
</dbReference>
<accession>A0A1G8BH57</accession>
<dbReference type="AlphaFoldDB" id="A0A1G8BH57"/>
<dbReference type="Proteomes" id="UP000198923">
    <property type="component" value="Unassembled WGS sequence"/>
</dbReference>
<dbReference type="Pfam" id="PF12623">
    <property type="entry name" value="Hen1_L"/>
    <property type="match status" value="1"/>
</dbReference>
<dbReference type="STRING" id="504805.SAMN05421505_11445"/>
<reference evidence="2 3" key="1">
    <citation type="submission" date="2016-10" db="EMBL/GenBank/DDBJ databases">
        <authorList>
            <person name="de Groot N.N."/>
        </authorList>
    </citation>
    <scope>NUCLEOTIDE SEQUENCE [LARGE SCALE GENOMIC DNA]</scope>
    <source>
        <strain evidence="2 3">CPCC 201354</strain>
    </source>
</reference>
<sequence length="171" mass="19390">MQEFEQSYGTARVFYPEAEPGRCTAALMLDVDPVRLVRSRGRNSPDFALSQFVNDRPYASSSLLAVVAGEIAPGGDFHHELREGGRAPPVGEKFRDIDGLCGPLRERGPFSRGFFRDVAFRDWRRFVLTPSVCEEQSSYDTYILKPILSHQSCQYRICRSFVIGPSERDFM</sequence>
<name>A0A1G8BH57_9ACTN</name>
<evidence type="ECO:0000259" key="1">
    <source>
        <dbReference type="Pfam" id="PF12623"/>
    </source>
</evidence>
<organism evidence="2 3">
    <name type="scientific">Sinosporangium album</name>
    <dbReference type="NCBI Taxonomy" id="504805"/>
    <lineage>
        <taxon>Bacteria</taxon>
        <taxon>Bacillati</taxon>
        <taxon>Actinomycetota</taxon>
        <taxon>Actinomycetes</taxon>
        <taxon>Streptosporangiales</taxon>
        <taxon>Streptosporangiaceae</taxon>
        <taxon>Sinosporangium</taxon>
    </lineage>
</organism>
<dbReference type="InterPro" id="IPR038546">
    <property type="entry name" value="Hen1_N_sf"/>
</dbReference>
<dbReference type="GO" id="GO:0016874">
    <property type="term" value="F:ligase activity"/>
    <property type="evidence" value="ECO:0007669"/>
    <property type="project" value="UniProtKB-KW"/>
</dbReference>
<evidence type="ECO:0000313" key="2">
    <source>
        <dbReference type="EMBL" id="SDH32566.1"/>
    </source>
</evidence>
<evidence type="ECO:0000313" key="3">
    <source>
        <dbReference type="Proteomes" id="UP000198923"/>
    </source>
</evidence>
<proteinExistence type="predicted"/>
<keyword evidence="3" id="KW-1185">Reference proteome</keyword>
<gene>
    <name evidence="2" type="ORF">SAMN05421505_11445</name>
</gene>